<proteinExistence type="predicted"/>
<evidence type="ECO:0000313" key="4">
    <source>
        <dbReference type="EMBL" id="KAG2956958.1"/>
    </source>
</evidence>
<dbReference type="EMBL" id="RCMG01002891">
    <property type="protein sequence ID" value="KAG2805439.1"/>
    <property type="molecule type" value="Genomic_DNA"/>
</dbReference>
<evidence type="ECO:0000313" key="1">
    <source>
        <dbReference type="EMBL" id="KAG2805439.1"/>
    </source>
</evidence>
<comment type="caution">
    <text evidence="3">The sequence shown here is derived from an EMBL/GenBank/DDBJ whole genome shotgun (WGS) entry which is preliminary data.</text>
</comment>
<reference evidence="3" key="1">
    <citation type="submission" date="2018-10" db="EMBL/GenBank/DDBJ databases">
        <title>Effector identification in a new, highly contiguous assembly of the strawberry crown rot pathogen Phytophthora cactorum.</title>
        <authorList>
            <person name="Armitage A.D."/>
            <person name="Nellist C.F."/>
            <person name="Bates H."/>
            <person name="Vickerstaff R.J."/>
            <person name="Harrison R.J."/>
        </authorList>
    </citation>
    <scope>NUCLEOTIDE SEQUENCE</scope>
    <source>
        <strain evidence="1">15-7</strain>
        <strain evidence="2">4032</strain>
        <strain evidence="3">4040</strain>
        <strain evidence="4">P415</strain>
        <strain evidence="5">P421</strain>
    </source>
</reference>
<evidence type="ECO:0000313" key="2">
    <source>
        <dbReference type="EMBL" id="KAG2873538.1"/>
    </source>
</evidence>
<evidence type="ECO:0000313" key="6">
    <source>
        <dbReference type="Proteomes" id="UP000736787"/>
    </source>
</evidence>
<dbReference type="Proteomes" id="UP000736787">
    <property type="component" value="Unassembled WGS sequence"/>
</dbReference>
<dbReference type="EMBL" id="RCML01002812">
    <property type="protein sequence ID" value="KAG2956958.1"/>
    <property type="molecule type" value="Genomic_DNA"/>
</dbReference>
<dbReference type="AlphaFoldDB" id="A0A8T1ATL9"/>
<name>A0A8T1ATL9_9STRA</name>
<dbReference type="Proteomes" id="UP000760860">
    <property type="component" value="Unassembled WGS sequence"/>
</dbReference>
<gene>
    <name evidence="1" type="ORF">PC113_g24231</name>
    <name evidence="2" type="ORF">PC115_g24340</name>
    <name evidence="3" type="ORF">PC117_g25347</name>
    <name evidence="4" type="ORF">PC118_g24236</name>
    <name evidence="5" type="ORF">PC129_g23280</name>
</gene>
<dbReference type="EMBL" id="RCMK01001939">
    <property type="protein sequence ID" value="KAG2886578.1"/>
    <property type="molecule type" value="Genomic_DNA"/>
</dbReference>
<sequence>MSCLGGRARSWAYGHRLTDATFFGAYAEFKEELRQAFELPKNEFGRGLSSSTCSKVSMMFMLTPNVRGTRSRAS</sequence>
<dbReference type="EMBL" id="RCMI01003098">
    <property type="protein sequence ID" value="KAG2873538.1"/>
    <property type="molecule type" value="Genomic_DNA"/>
</dbReference>
<dbReference type="Proteomes" id="UP000774804">
    <property type="component" value="Unassembled WGS sequence"/>
</dbReference>
<evidence type="ECO:0000313" key="3">
    <source>
        <dbReference type="EMBL" id="KAG2886578.1"/>
    </source>
</evidence>
<evidence type="ECO:0008006" key="7">
    <source>
        <dbReference type="Google" id="ProtNLM"/>
    </source>
</evidence>
<accession>A0A8T1ATL9</accession>
<dbReference type="Proteomes" id="UP000697107">
    <property type="component" value="Unassembled WGS sequence"/>
</dbReference>
<dbReference type="EMBL" id="RCMV01002552">
    <property type="protein sequence ID" value="KAG3202299.1"/>
    <property type="molecule type" value="Genomic_DNA"/>
</dbReference>
<dbReference type="Proteomes" id="UP000735874">
    <property type="component" value="Unassembled WGS sequence"/>
</dbReference>
<evidence type="ECO:0000313" key="5">
    <source>
        <dbReference type="EMBL" id="KAG3202299.1"/>
    </source>
</evidence>
<protein>
    <recommendedName>
        <fullName evidence="7">Retrotransposon gag domain-containing protein</fullName>
    </recommendedName>
</protein>
<organism evidence="3 6">
    <name type="scientific">Phytophthora cactorum</name>
    <dbReference type="NCBI Taxonomy" id="29920"/>
    <lineage>
        <taxon>Eukaryota</taxon>
        <taxon>Sar</taxon>
        <taxon>Stramenopiles</taxon>
        <taxon>Oomycota</taxon>
        <taxon>Peronosporomycetes</taxon>
        <taxon>Peronosporales</taxon>
        <taxon>Peronosporaceae</taxon>
        <taxon>Phytophthora</taxon>
    </lineage>
</organism>